<keyword evidence="2" id="KW-0812">Transmembrane</keyword>
<name>A0ABP3U053_9FLAO</name>
<keyword evidence="5" id="KW-1185">Reference proteome</keyword>
<dbReference type="PANTHER" id="PTHR30069">
    <property type="entry name" value="TONB-DEPENDENT OUTER MEMBRANE RECEPTOR"/>
    <property type="match status" value="1"/>
</dbReference>
<comment type="subcellular location">
    <subcellularLocation>
        <location evidence="2">Cell outer membrane</location>
        <topology evidence="2">Multi-pass membrane protein</topology>
    </subcellularLocation>
</comment>
<dbReference type="SUPFAM" id="SSF53300">
    <property type="entry name" value="vWA-like"/>
    <property type="match status" value="1"/>
</dbReference>
<keyword evidence="2" id="KW-0998">Cell outer membrane</keyword>
<evidence type="ECO:0000259" key="3">
    <source>
        <dbReference type="Pfam" id="PF07715"/>
    </source>
</evidence>
<dbReference type="InterPro" id="IPR011990">
    <property type="entry name" value="TPR-like_helical_dom_sf"/>
</dbReference>
<dbReference type="EMBL" id="BAAAGE010000002">
    <property type="protein sequence ID" value="GAA0721720.1"/>
    <property type="molecule type" value="Genomic_DNA"/>
</dbReference>
<dbReference type="InterPro" id="IPR039426">
    <property type="entry name" value="TonB-dep_rcpt-like"/>
</dbReference>
<dbReference type="InterPro" id="IPR008969">
    <property type="entry name" value="CarboxyPept-like_regulatory"/>
</dbReference>
<dbReference type="Gene3D" id="1.25.40.10">
    <property type="entry name" value="Tetratricopeptide repeat domain"/>
    <property type="match status" value="1"/>
</dbReference>
<sequence>MIDIMKIKYTISLLFVLLFSLNTILPNTIKPVNITIYWDSSLSLRNKDKNRELEFLDYFFQKYPNCDVKLVTFSALKNSEDVFNVRSSKWDQLNRKLENVEYDGASDFSLIDIAGSGDFLFLFSDGKSNLGETINKLYTPRIITISSNKNVNKKWLHETAYYNKGYYVNLLENDISSSVRDILEKKVMSKLIFIDSKNAKPNGSKLIEGIVSDTYGNPVQDAYVSIKGKNKSTITDQSGAYKIAIDTDDILIFSAGDMKTAEVITDLDNLINVTLTRKINDLDPIVIKSKSAEEIDMVLIGDKKVNKRSLGYAVSNITSEDISDANRTLGESLAGEFAGVQLGNNNDAGQIIIRGFSSFVLSNHPTFIIDGMPLSRNESDMDFIDPNIIADITVLKGLAATNRYGTLGNNGVVLITTKMASLKKDKETKEEDSKPKIVYKNFSSPLIISEEKTSGFVTMLQSYNSVTDAYNHYLSHVDNNMDNVKYFIESASYFFDNGDKQKGLSVLSNLLELFPKDTSVLRVLAFHYEKYGLSNYAEKIYKIIMETSINDTQNYLDLANIYFKNKKYKESISLFKKITNNKIKEINSFSGLTPQINNDYRHLLSYRDQTWNVTNIKKSNFILPKHKLRVVTEWSHPQSEFEIQYINPDKHFFTLSHTKKDNVNMLNKEIAEGFLSDEYVLSDLKKGTWYLNLMVPEKQASNIKKPKYLKVKVYTDFGTTNQKLQTHLLDLDGTVKNQVFTSFTIN</sequence>
<dbReference type="SUPFAM" id="SSF49464">
    <property type="entry name" value="Carboxypeptidase regulatory domain-like"/>
    <property type="match status" value="1"/>
</dbReference>
<dbReference type="Pfam" id="PF07715">
    <property type="entry name" value="Plug"/>
    <property type="match status" value="1"/>
</dbReference>
<comment type="similarity">
    <text evidence="2">Belongs to the TonB-dependent receptor family.</text>
</comment>
<dbReference type="InterPro" id="IPR036465">
    <property type="entry name" value="vWFA_dom_sf"/>
</dbReference>
<keyword evidence="2" id="KW-0813">Transport</keyword>
<organism evidence="4 5">
    <name type="scientific">Aquimarina litoralis</name>
    <dbReference type="NCBI Taxonomy" id="584605"/>
    <lineage>
        <taxon>Bacteria</taxon>
        <taxon>Pseudomonadati</taxon>
        <taxon>Bacteroidota</taxon>
        <taxon>Flavobacteriia</taxon>
        <taxon>Flavobacteriales</taxon>
        <taxon>Flavobacteriaceae</taxon>
        <taxon>Aquimarina</taxon>
    </lineage>
</organism>
<dbReference type="Gene3D" id="2.170.130.10">
    <property type="entry name" value="TonB-dependent receptor, plug domain"/>
    <property type="match status" value="1"/>
</dbReference>
<dbReference type="Proteomes" id="UP001501758">
    <property type="component" value="Unassembled WGS sequence"/>
</dbReference>
<dbReference type="InterPro" id="IPR012910">
    <property type="entry name" value="Plug_dom"/>
</dbReference>
<evidence type="ECO:0000256" key="2">
    <source>
        <dbReference type="PROSITE-ProRule" id="PRU01360"/>
    </source>
</evidence>
<accession>A0ABP3U053</accession>
<keyword evidence="2" id="KW-1134">Transmembrane beta strand</keyword>
<dbReference type="InterPro" id="IPR037066">
    <property type="entry name" value="Plug_dom_sf"/>
</dbReference>
<evidence type="ECO:0000313" key="5">
    <source>
        <dbReference type="Proteomes" id="UP001501758"/>
    </source>
</evidence>
<comment type="caution">
    <text evidence="4">The sequence shown here is derived from an EMBL/GenBank/DDBJ whole genome shotgun (WGS) entry which is preliminary data.</text>
</comment>
<protein>
    <recommendedName>
        <fullName evidence="3">TonB-dependent receptor plug domain-containing protein</fullName>
    </recommendedName>
</protein>
<gene>
    <name evidence="4" type="ORF">GCM10009430_23370</name>
</gene>
<proteinExistence type="inferred from homology"/>
<evidence type="ECO:0000256" key="1">
    <source>
        <dbReference type="ARBA" id="ARBA00022729"/>
    </source>
</evidence>
<dbReference type="Gene3D" id="2.60.40.1120">
    <property type="entry name" value="Carboxypeptidase-like, regulatory domain"/>
    <property type="match status" value="1"/>
</dbReference>
<dbReference type="PANTHER" id="PTHR30069:SF29">
    <property type="entry name" value="HEMOGLOBIN AND HEMOGLOBIN-HAPTOGLOBIN-BINDING PROTEIN 1-RELATED"/>
    <property type="match status" value="1"/>
</dbReference>
<keyword evidence="2" id="KW-0472">Membrane</keyword>
<dbReference type="SUPFAM" id="SSF56935">
    <property type="entry name" value="Porins"/>
    <property type="match status" value="1"/>
</dbReference>
<evidence type="ECO:0000313" key="4">
    <source>
        <dbReference type="EMBL" id="GAA0721720.1"/>
    </source>
</evidence>
<feature type="domain" description="TonB-dependent receptor plug" evidence="3">
    <location>
        <begin position="307"/>
        <end position="412"/>
    </location>
</feature>
<keyword evidence="1" id="KW-0732">Signal</keyword>
<reference evidence="5" key="1">
    <citation type="journal article" date="2019" name="Int. J. Syst. Evol. Microbiol.">
        <title>The Global Catalogue of Microorganisms (GCM) 10K type strain sequencing project: providing services to taxonomists for standard genome sequencing and annotation.</title>
        <authorList>
            <consortium name="The Broad Institute Genomics Platform"/>
            <consortium name="The Broad Institute Genome Sequencing Center for Infectious Disease"/>
            <person name="Wu L."/>
            <person name="Ma J."/>
        </authorList>
    </citation>
    <scope>NUCLEOTIDE SEQUENCE [LARGE SCALE GENOMIC DNA]</scope>
    <source>
        <strain evidence="5">JCM 15974</strain>
    </source>
</reference>
<dbReference type="PROSITE" id="PS52016">
    <property type="entry name" value="TONB_DEPENDENT_REC_3"/>
    <property type="match status" value="1"/>
</dbReference>